<evidence type="ECO:0000259" key="17">
    <source>
        <dbReference type="PROSITE" id="PS01180"/>
    </source>
</evidence>
<evidence type="ECO:0000313" key="21">
    <source>
        <dbReference type="Proteomes" id="UP000075886"/>
    </source>
</evidence>
<keyword evidence="8 16" id="KW-1133">Transmembrane helix</keyword>
<dbReference type="InterPro" id="IPR035914">
    <property type="entry name" value="Sperma_CUB_dom_sf"/>
</dbReference>
<feature type="region of interest" description="Disordered" evidence="15">
    <location>
        <begin position="2878"/>
        <end position="2952"/>
    </location>
</feature>
<dbReference type="InterPro" id="IPR000152">
    <property type="entry name" value="EGF-type_Asp/Asn_hydroxyl_site"/>
</dbReference>
<dbReference type="InterPro" id="IPR000859">
    <property type="entry name" value="CUB_dom"/>
</dbReference>
<evidence type="ECO:0000256" key="15">
    <source>
        <dbReference type="SAM" id="MobiDB-lite"/>
    </source>
</evidence>
<evidence type="ECO:0000256" key="12">
    <source>
        <dbReference type="ARBA" id="ARBA00023292"/>
    </source>
</evidence>
<evidence type="ECO:0000256" key="11">
    <source>
        <dbReference type="ARBA" id="ARBA00023180"/>
    </source>
</evidence>
<dbReference type="PROSITE" id="PS00022">
    <property type="entry name" value="EGF_1"/>
    <property type="match status" value="2"/>
</dbReference>
<name>A0A182QTX8_9DIPT</name>
<dbReference type="FunFam" id="2.10.25.10:FF:000214">
    <property type="entry name" value="Multiple epidermal growth factor-like domains 8"/>
    <property type="match status" value="1"/>
</dbReference>
<dbReference type="InterPro" id="IPR011043">
    <property type="entry name" value="Gal_Oxase/kelch_b-propeller"/>
</dbReference>
<feature type="compositionally biased region" description="Polar residues" evidence="15">
    <location>
        <begin position="18"/>
        <end position="34"/>
    </location>
</feature>
<dbReference type="PROSITE" id="PS01180">
    <property type="entry name" value="CUB"/>
    <property type="match status" value="2"/>
</dbReference>
<protein>
    <recommendedName>
        <fullName evidence="22">Multiple epidermal growth factor-like domains protein 8</fullName>
    </recommendedName>
</protein>
<dbReference type="PANTHER" id="PTHR46376:SF2">
    <property type="entry name" value="DISTRACTED, ISOFORM B"/>
    <property type="match status" value="1"/>
</dbReference>
<evidence type="ECO:0000256" key="6">
    <source>
        <dbReference type="ARBA" id="ARBA00022737"/>
    </source>
</evidence>
<keyword evidence="5" id="KW-0732">Signal</keyword>
<feature type="domain" description="EGF-like" evidence="18">
    <location>
        <begin position="1627"/>
        <end position="1663"/>
    </location>
</feature>
<feature type="transmembrane region" description="Helical" evidence="16">
    <location>
        <begin position="58"/>
        <end position="78"/>
    </location>
</feature>
<keyword evidence="4 16" id="KW-0812">Transmembrane</keyword>
<feature type="domain" description="Laminin EGF-like" evidence="19">
    <location>
        <begin position="2424"/>
        <end position="2472"/>
    </location>
</feature>
<comment type="caution">
    <text evidence="13">Lacks conserved residue(s) required for the propagation of feature annotation.</text>
</comment>
<dbReference type="Gene3D" id="2.60.120.290">
    <property type="entry name" value="Spermadhesin, CUB domain"/>
    <property type="match status" value="2"/>
</dbReference>
<reference evidence="20" key="2">
    <citation type="submission" date="2020-05" db="UniProtKB">
        <authorList>
            <consortium name="EnsemblMetazoa"/>
        </authorList>
    </citation>
    <scope>IDENTIFICATION</scope>
    <source>
        <strain evidence="20">FAR1</strain>
    </source>
</reference>
<keyword evidence="6" id="KW-0677">Repeat</keyword>
<evidence type="ECO:0000259" key="19">
    <source>
        <dbReference type="PROSITE" id="PS50027"/>
    </source>
</evidence>
<dbReference type="GO" id="GO:0048513">
    <property type="term" value="P:animal organ development"/>
    <property type="evidence" value="ECO:0007669"/>
    <property type="project" value="UniProtKB-ARBA"/>
</dbReference>
<dbReference type="Pfam" id="PF24981">
    <property type="entry name" value="Beta-prop_ATRN-LZTR1"/>
    <property type="match status" value="2"/>
</dbReference>
<feature type="disulfide bond" evidence="14">
    <location>
        <begin position="1428"/>
        <end position="1437"/>
    </location>
</feature>
<dbReference type="GO" id="GO:0005509">
    <property type="term" value="F:calcium ion binding"/>
    <property type="evidence" value="ECO:0007669"/>
    <property type="project" value="InterPro"/>
</dbReference>
<feature type="domain" description="Laminin EGF-like" evidence="19">
    <location>
        <begin position="1406"/>
        <end position="1456"/>
    </location>
</feature>
<dbReference type="SMART" id="SM00179">
    <property type="entry name" value="EGF_CA"/>
    <property type="match status" value="2"/>
</dbReference>
<dbReference type="InterPro" id="IPR002165">
    <property type="entry name" value="Plexin_repeat"/>
</dbReference>
<evidence type="ECO:0000256" key="7">
    <source>
        <dbReference type="ARBA" id="ARBA00022837"/>
    </source>
</evidence>
<dbReference type="Pfam" id="PF00431">
    <property type="entry name" value="CUB"/>
    <property type="match status" value="1"/>
</dbReference>
<dbReference type="FunFam" id="2.10.25.10:FF:000191">
    <property type="entry name" value="Multiple epidermal growth factor-like domains 8"/>
    <property type="match status" value="1"/>
</dbReference>
<dbReference type="InterPro" id="IPR018097">
    <property type="entry name" value="EGF_Ca-bd_CS"/>
</dbReference>
<dbReference type="EMBL" id="AXCN02000822">
    <property type="status" value="NOT_ANNOTATED_CDS"/>
    <property type="molecule type" value="Genomic_DNA"/>
</dbReference>
<feature type="disulfide bond" evidence="14">
    <location>
        <begin position="2456"/>
        <end position="2470"/>
    </location>
</feature>
<dbReference type="InterPro" id="IPR009030">
    <property type="entry name" value="Growth_fac_rcpt_cys_sf"/>
</dbReference>
<dbReference type="PANTHER" id="PTHR46376">
    <property type="entry name" value="LEUCINE-ZIPPER-LIKE TRANSCRIPTIONAL REGULATOR 1"/>
    <property type="match status" value="1"/>
</dbReference>
<dbReference type="InterPro" id="IPR024731">
    <property type="entry name" value="NELL2-like_EGF"/>
</dbReference>
<keyword evidence="3 13" id="KW-0245">EGF-like domain</keyword>
<dbReference type="InterPro" id="IPR056737">
    <property type="entry name" value="Beta-prop_ATRN-MKLN-like"/>
</dbReference>
<dbReference type="PROSITE" id="PS50026">
    <property type="entry name" value="EGF_3"/>
    <property type="match status" value="2"/>
</dbReference>
<evidence type="ECO:0000256" key="10">
    <source>
        <dbReference type="ARBA" id="ARBA00023157"/>
    </source>
</evidence>
<feature type="region of interest" description="Disordered" evidence="15">
    <location>
        <begin position="1176"/>
        <end position="1195"/>
    </location>
</feature>
<evidence type="ECO:0000259" key="18">
    <source>
        <dbReference type="PROSITE" id="PS50026"/>
    </source>
</evidence>
<evidence type="ECO:0000256" key="1">
    <source>
        <dbReference type="ARBA" id="ARBA00004479"/>
    </source>
</evidence>
<dbReference type="InterPro" id="IPR056863">
    <property type="entry name" value="LMN_ATRN_NET-like_EGF"/>
</dbReference>
<keyword evidence="11" id="KW-0325">Glycoprotein</keyword>
<comment type="subcellular location">
    <subcellularLocation>
        <location evidence="1">Membrane</location>
        <topology evidence="1">Single-pass type I membrane protein</topology>
    </subcellularLocation>
</comment>
<feature type="compositionally biased region" description="Low complexity" evidence="15">
    <location>
        <begin position="1181"/>
        <end position="1190"/>
    </location>
</feature>
<dbReference type="InterPro" id="IPR000742">
    <property type="entry name" value="EGF"/>
</dbReference>
<dbReference type="PROSITE" id="PS01187">
    <property type="entry name" value="EGF_CA"/>
    <property type="match status" value="1"/>
</dbReference>
<feature type="disulfide bond" evidence="14">
    <location>
        <begin position="1440"/>
        <end position="1454"/>
    </location>
</feature>
<keyword evidence="12 14" id="KW-0424">Laminin EGF-like domain</keyword>
<dbReference type="Pfam" id="PF24973">
    <property type="entry name" value="EGF_LMN_ATRN"/>
    <property type="match status" value="2"/>
</dbReference>
<dbReference type="PROSITE" id="PS00010">
    <property type="entry name" value="ASX_HYDROXYL"/>
    <property type="match status" value="1"/>
</dbReference>
<dbReference type="PROSITE" id="PS01248">
    <property type="entry name" value="EGF_LAM_1"/>
    <property type="match status" value="3"/>
</dbReference>
<dbReference type="PROSITE" id="PS50027">
    <property type="entry name" value="EGF_LAM_2"/>
    <property type="match status" value="2"/>
</dbReference>
<dbReference type="SUPFAM" id="SSF50965">
    <property type="entry name" value="Galactose oxidase, central domain"/>
    <property type="match status" value="1"/>
</dbReference>
<feature type="domain" description="CUB" evidence="17">
    <location>
        <begin position="1458"/>
        <end position="1596"/>
    </location>
</feature>
<feature type="domain" description="EGF-like" evidence="18">
    <location>
        <begin position="1283"/>
        <end position="1324"/>
    </location>
</feature>
<dbReference type="CDD" id="cd00055">
    <property type="entry name" value="EGF_Lam"/>
    <property type="match status" value="3"/>
</dbReference>
<feature type="compositionally biased region" description="Gly residues" evidence="15">
    <location>
        <begin position="2910"/>
        <end position="2920"/>
    </location>
</feature>
<reference evidence="21" key="1">
    <citation type="submission" date="2014-01" db="EMBL/GenBank/DDBJ databases">
        <title>The Genome Sequence of Anopheles farauti FAR1 (V2).</title>
        <authorList>
            <consortium name="The Broad Institute Genomics Platform"/>
            <person name="Neafsey D.E."/>
            <person name="Besansky N."/>
            <person name="Howell P."/>
            <person name="Walton C."/>
            <person name="Young S.K."/>
            <person name="Zeng Q."/>
            <person name="Gargeya S."/>
            <person name="Fitzgerald M."/>
            <person name="Haas B."/>
            <person name="Abouelleil A."/>
            <person name="Allen A.W."/>
            <person name="Alvarado L."/>
            <person name="Arachchi H.M."/>
            <person name="Berlin A.M."/>
            <person name="Chapman S.B."/>
            <person name="Gainer-Dewar J."/>
            <person name="Goldberg J."/>
            <person name="Griggs A."/>
            <person name="Gujja S."/>
            <person name="Hansen M."/>
            <person name="Howarth C."/>
            <person name="Imamovic A."/>
            <person name="Ireland A."/>
            <person name="Larimer J."/>
            <person name="McCowan C."/>
            <person name="Murphy C."/>
            <person name="Pearson M."/>
            <person name="Poon T.W."/>
            <person name="Priest M."/>
            <person name="Roberts A."/>
            <person name="Saif S."/>
            <person name="Shea T."/>
            <person name="Sisk P."/>
            <person name="Sykes S."/>
            <person name="Wortman J."/>
            <person name="Nusbaum C."/>
            <person name="Birren B."/>
        </authorList>
    </citation>
    <scope>NUCLEOTIDE SEQUENCE [LARGE SCALE GENOMIC DNA]</scope>
    <source>
        <strain evidence="21">FAR1</strain>
    </source>
</reference>
<dbReference type="STRING" id="69004.A0A182QTX8"/>
<dbReference type="SMART" id="SM00181">
    <property type="entry name" value="EGF"/>
    <property type="match status" value="9"/>
</dbReference>
<dbReference type="InterPro" id="IPR051568">
    <property type="entry name" value="LZTR1/Attractin"/>
</dbReference>
<dbReference type="InterPro" id="IPR002049">
    <property type="entry name" value="LE_dom"/>
</dbReference>
<dbReference type="Pfam" id="PF01437">
    <property type="entry name" value="PSI"/>
    <property type="match status" value="1"/>
</dbReference>
<organism evidence="20 21">
    <name type="scientific">Anopheles farauti</name>
    <dbReference type="NCBI Taxonomy" id="69004"/>
    <lineage>
        <taxon>Eukaryota</taxon>
        <taxon>Metazoa</taxon>
        <taxon>Ecdysozoa</taxon>
        <taxon>Arthropoda</taxon>
        <taxon>Hexapoda</taxon>
        <taxon>Insecta</taxon>
        <taxon>Pterygota</taxon>
        <taxon>Neoptera</taxon>
        <taxon>Endopterygota</taxon>
        <taxon>Diptera</taxon>
        <taxon>Nematocera</taxon>
        <taxon>Culicoidea</taxon>
        <taxon>Culicidae</taxon>
        <taxon>Anophelinae</taxon>
        <taxon>Anopheles</taxon>
    </lineage>
</organism>
<dbReference type="CDD" id="cd00041">
    <property type="entry name" value="CUB"/>
    <property type="match status" value="1"/>
</dbReference>
<dbReference type="PRINTS" id="PR00011">
    <property type="entry name" value="EGFLAMININ"/>
</dbReference>
<evidence type="ECO:0008006" key="22">
    <source>
        <dbReference type="Google" id="ProtNLM"/>
    </source>
</evidence>
<accession>A0A182QTX8</accession>
<dbReference type="GO" id="GO:0005794">
    <property type="term" value="C:Golgi apparatus"/>
    <property type="evidence" value="ECO:0007669"/>
    <property type="project" value="TreeGrafter"/>
</dbReference>
<dbReference type="VEuPathDB" id="VectorBase:AFAF016794"/>
<evidence type="ECO:0000256" key="5">
    <source>
        <dbReference type="ARBA" id="ARBA00022729"/>
    </source>
</evidence>
<feature type="region of interest" description="Disordered" evidence="15">
    <location>
        <begin position="2994"/>
        <end position="3047"/>
    </location>
</feature>
<keyword evidence="7" id="KW-0106">Calcium</keyword>
<dbReference type="FunFam" id="2.10.25.10:FF:000202">
    <property type="entry name" value="Multiple epidermal growth factor-like domains 8"/>
    <property type="match status" value="1"/>
</dbReference>
<dbReference type="GO" id="GO:0016020">
    <property type="term" value="C:membrane"/>
    <property type="evidence" value="ECO:0007669"/>
    <property type="project" value="UniProtKB-SubCell"/>
</dbReference>
<evidence type="ECO:0000256" key="16">
    <source>
        <dbReference type="SAM" id="Phobius"/>
    </source>
</evidence>
<dbReference type="SMART" id="SM00042">
    <property type="entry name" value="CUB"/>
    <property type="match status" value="1"/>
</dbReference>
<evidence type="ECO:0000256" key="4">
    <source>
        <dbReference type="ARBA" id="ARBA00022692"/>
    </source>
</evidence>
<dbReference type="Gene3D" id="2.10.25.10">
    <property type="entry name" value="Laminin"/>
    <property type="match status" value="8"/>
</dbReference>
<dbReference type="InterPro" id="IPR001881">
    <property type="entry name" value="EGF-like_Ca-bd_dom"/>
</dbReference>
<evidence type="ECO:0000313" key="20">
    <source>
        <dbReference type="EnsemblMetazoa" id="AFAF016794-PA"/>
    </source>
</evidence>
<feature type="region of interest" description="Disordered" evidence="15">
    <location>
        <begin position="1"/>
        <end position="49"/>
    </location>
</feature>
<dbReference type="Pfam" id="PF07645">
    <property type="entry name" value="EGF_CA"/>
    <property type="match status" value="1"/>
</dbReference>
<evidence type="ECO:0000256" key="2">
    <source>
        <dbReference type="ARBA" id="ARBA00022441"/>
    </source>
</evidence>
<dbReference type="Pfam" id="PF12947">
    <property type="entry name" value="EGF_3"/>
    <property type="match status" value="1"/>
</dbReference>
<proteinExistence type="predicted"/>
<dbReference type="InterPro" id="IPR049883">
    <property type="entry name" value="NOTCH1_EGF-like"/>
</dbReference>
<dbReference type="SUPFAM" id="SSF57184">
    <property type="entry name" value="Growth factor receptor domain"/>
    <property type="match status" value="2"/>
</dbReference>
<evidence type="ECO:0000256" key="9">
    <source>
        <dbReference type="ARBA" id="ARBA00023136"/>
    </source>
</evidence>
<evidence type="ECO:0000256" key="14">
    <source>
        <dbReference type="PROSITE-ProRule" id="PRU00460"/>
    </source>
</evidence>
<dbReference type="SMART" id="SM00423">
    <property type="entry name" value="PSI"/>
    <property type="match status" value="9"/>
</dbReference>
<dbReference type="SUPFAM" id="SSF49854">
    <property type="entry name" value="Spermadhesin, CUB domain"/>
    <property type="match status" value="1"/>
</dbReference>
<feature type="transmembrane region" description="Helical" evidence="16">
    <location>
        <begin position="2824"/>
        <end position="2848"/>
    </location>
</feature>
<feature type="disulfide bond" evidence="14">
    <location>
        <begin position="2444"/>
        <end position="2453"/>
    </location>
</feature>
<dbReference type="PROSITE" id="PS01186">
    <property type="entry name" value="EGF_2"/>
    <property type="match status" value="2"/>
</dbReference>
<keyword evidence="21" id="KW-1185">Reference proteome</keyword>
<feature type="compositionally biased region" description="Basic residues" evidence="15">
    <location>
        <begin position="2924"/>
        <end position="2943"/>
    </location>
</feature>
<evidence type="ECO:0000256" key="13">
    <source>
        <dbReference type="PROSITE-ProRule" id="PRU00076"/>
    </source>
</evidence>
<feature type="disulfide bond" evidence="13">
    <location>
        <begin position="1653"/>
        <end position="1662"/>
    </location>
</feature>
<dbReference type="FunFam" id="2.60.120.290:FF:000023">
    <property type="entry name" value="Multiple epidermal growth factor-like domains 8"/>
    <property type="match status" value="1"/>
</dbReference>
<sequence>MEMNRLLSLPSSRERHSSNSIPSTSCEQTKQTECSGRSRRRTGGGSRFTMGTSTNHRLFLIATVLQFLLLVLASYVGLTLAKTQTRQSCDKTRRIFTQSYGEISDGPAGSNYTQDSHCEWLIRAQNDSQFITLKFRSMGTECSYDYIFIYDGDSFRSPLLGSFSGNTEPQHVIASSGSMLILLYSDTNYVLEGFRAEFSVTNCPNNCTGRGRCVEHACFCDRGWIGSDCSLNACPSRCGEDERRGICAGDRCECSKDYLGQSCGLHRTNPAPKEWHWLSSSKIGLPPRAAHTAVYYEPADALYVFGGYNLNEVFDSLYVFRFDRNHWEDEWGIRVDQNHTEPASEEEKSLRRAQFLEEEYERLGLHPNFLSNVLYTLSDNRTGYGGDGLSNETRPAGRYGHAASAVSDGFVIFGGKLATGELANDLWLYNVSLNGGTWFERGLESSVRPPALTRHTLTLAGDFLYVFGGATEDGEFSSKLFRIRLVVQDEPPGIPVDQWEEVIPRGGKSLDVRMVAHTTSYQRATNSLVVYGGLVANVARFSRLSERMFAFQLDHKHWAELQYPRTALHDGYAPRERAFHTTNIVGNYLIVFGGYSHKHNKEEICYDNQMYLYHLGCHSWINPEVLGPGAGSKFRYPKKQGVFAHAAAVRRGSTLLVIGGYHGNVNGDLLAYSLPLMLRVYDDVGFAPEAACPRHTSFNECLADLECGWCSADSVCYGRTIGANCTTNLQTTRCKGICSVLGDCHSCLVHGTSTLGEGGDIARKADGQHLQHTQSIAHKLGLDRCTWCVQNARCHHKDDNYGVCGEDTPSQKPGWWGAKGTEVTKPNECTAQDKRPGLTFLKYLHPMNVTMPDAVMIVNATMADFTSPPTNTPTEQQLGGQVVARLLGFIRFPPGTDQSMALLQACVSHADAVLRTVQVARKADSAISAPSTSLSMETMVSTNITANESVCGMVKWTDRANILVDFQAQRNSRGSHAHPHHHHHHGHHADLSKMSLQHFYGGVLQAFTFEFLEPYANGTACGSYGNCLECLSDSSCGWCELTDRCLSRRVNEPDACRAGTNWRYLTIQPAHCSNCSNFVSCEQCIGHSAAYECEWWTEDATCARRGRSEMAVRTLEQCPTPCYLRTDCSACLNDRGRCVWCEATSQCFSFSVYTSEYQFGMCREWLDQTIPIAGSPMLDHQPQQQQQPQQHGAAGATPTASLQQCKSCASYHNCSFCLRSLSCGWCYDEDNPINGVCMQGDFNRSAQGACGRAGQRLVVLGGAVSNVTDVPVRTSWAYAQCPDVDECELGLHDCHEQAECSNTHGSFSCKCRKGYVGDGVGLCRQTCYEPCVHGHCSGAPEFRCICDLGWTGVDCSVNCACNNHSTCLQGVGRCDRCQNWTEGEYCERCSAGSFGNATTELGCQRCDCNGHGNEALGICDAKTGECYCQDYTEGLRCEVCNRNFYGDPKDGGQCYHQCASRGVLTQVGTQGLGSFQSYRSSWSGQETRECLWIVSPQERRSAGAPDTVAASELRNAIIQIEIEPDRMNVTCGENAVYVYDGLPDLTGVAQQKQLIAVFCSEDRGSWIAEARSGHLTVHFKKGPSAEQGFNAIYSVLSCAAASCQRPYVCADDGRCVCPTRLTGPRCTMRICPADCNEASKRGTCDAGYGRCICAPGYGGDDCSLPVKPSSVVFTELFNSYLVSESFEHLRKTLPRFGHSLVADRRGSLWMFGGYSLSHGPLNDIRQFDTKNNTWMQVTVDSSPEDRMPQGRYYHAAEIIGSRQSIYVYGGLSRNGTLDDLWQFALQSQRWSLVVPQNETRPPALAGHTLTAVGREELLLLIGGYTIGPGGGLQGSVWLFNLASASWSLIPTHGSSPGGIYGHSAVYHAPSQAVYVYGGVRSSVERSETAGVSKKLYAFSVPARRWTELPSFIYHGGEYVPPARYLHSAVATEHYMVVFGGRAAGNGTGSLAREEVMVAYVYRCNQWIRLAKDAEKVGSSYGHTYAQAMAQDPEGGSIYVVAGWDGSNHCRVTRIDLPIDMCELWSGSKYFCRQYSGCSFCSVKGAPGEPASHCYAAGGSYHACEGYNGTISFNSGASCDGEWIGRRACASFKTCGTCLATYPWHGETEPPCKWCPECHPMVSCTERSADCGALNGCSDNQTAIVAQDECPGLPGRGCVADECGSCQAQPGCVWLEDPRTERYRCREAAALIQVGGSSVAALVTDCPLACSEFKNCSTCVKHSNRAADCLWSTQLNECISSTFQPLYCSGGICGLVVRPNDPHHCPEPCASFTQCSSCLRHAYCGWCSRNGTDGDGVCTEGSVDGPANHPAGSTCAAIYQTRSKTPADATEPFGWNYFKCPPENECANGHHNCNARSQRCVDHLHGYECVCATGYNTSSPVAAGPDGGGTCVPVCSQGCVRGACVKPDVCECDFGYVGANCSIQCQCNGHSNCSGADQLDRCLECHNNTMGPQCDKCLPFFVGDPRNGGACVPCAQHCNGQTDVCIARDQEPTMRNMSREEIKRLVTEGPLVDAICLGCGNYTDGEQCETCVPGYFRKSATPGKACSPCECNGHGDMCDPMTGEKCNCGNNTESDNTCSSKGKNHAFNCWSLQCTKCRDSYSGHPHNGHQCYKHITVESRMCFDAKTIDECKIKPQPLKPGQTVFFVIQPRYMNVDIRFIVDVTQGELDFYMSPTDESFIVQTNATTGHHDILLDRSYVWIQTHTTITSNFAFSPTVPEELHPLNIQASRDAPQPSEKNSPVCGGLLNEHFYVNDRTARDLITYVTLRQCKSLLRVFGLKNRLVVTLPHTVHALGQTKFYIALRARPGSSASYGLVFFRQDQLHIHLFVFFSVFFSCFFLFLAICVLAWKAKQAADMRRARRRHVVEMLHMAKRPFGRVNLSLEGPGEGTTTPAPQRRRARTSKHSSSGGSSSGSGGGGGASSTHAHHHHHHHHHHQQQHHHSHHQPDIGPIALEPTADNYAAVGTVFVRLPGKQKSQMTLALASALIVMGRTSGGSYPSHSRAAPGSGHHRRRSSPGGGSVCQASPRHHSHPHHPHNPPVHHRPAEPADVVGPLAERQPFIEVHHHEQVPLQPLAPNRDRP</sequence>
<dbReference type="Proteomes" id="UP000075886">
    <property type="component" value="Unassembled WGS sequence"/>
</dbReference>
<dbReference type="SUPFAM" id="SSF57196">
    <property type="entry name" value="EGF/Laminin"/>
    <property type="match status" value="3"/>
</dbReference>
<keyword evidence="9 16" id="KW-0472">Membrane</keyword>
<keyword evidence="10 13" id="KW-1015">Disulfide bond</keyword>
<evidence type="ECO:0000256" key="3">
    <source>
        <dbReference type="ARBA" id="ARBA00022536"/>
    </source>
</evidence>
<dbReference type="SUPFAM" id="SSF117281">
    <property type="entry name" value="Kelch motif"/>
    <property type="match status" value="3"/>
</dbReference>
<dbReference type="InterPro" id="IPR016201">
    <property type="entry name" value="PSI"/>
</dbReference>
<dbReference type="InterPro" id="IPR015915">
    <property type="entry name" value="Kelch-typ_b-propeller"/>
</dbReference>
<evidence type="ECO:0000256" key="8">
    <source>
        <dbReference type="ARBA" id="ARBA00022989"/>
    </source>
</evidence>
<dbReference type="EnsemblMetazoa" id="AFAF016794-RA">
    <property type="protein sequence ID" value="AFAF016794-PA"/>
    <property type="gene ID" value="AFAF016794"/>
</dbReference>
<dbReference type="GO" id="GO:0048731">
    <property type="term" value="P:system development"/>
    <property type="evidence" value="ECO:0007669"/>
    <property type="project" value="UniProtKB-ARBA"/>
</dbReference>
<dbReference type="Pfam" id="PF00053">
    <property type="entry name" value="EGF_laminin"/>
    <property type="match status" value="1"/>
</dbReference>
<dbReference type="Gene3D" id="2.120.10.80">
    <property type="entry name" value="Kelch-type beta propeller"/>
    <property type="match status" value="4"/>
</dbReference>
<feature type="domain" description="CUB" evidence="17">
    <location>
        <begin position="89"/>
        <end position="201"/>
    </location>
</feature>
<feature type="compositionally biased region" description="Basic residues" evidence="15">
    <location>
        <begin position="3026"/>
        <end position="3042"/>
    </location>
</feature>
<keyword evidence="2" id="KW-0880">Kelch repeat</keyword>
<dbReference type="SMART" id="SM00180">
    <property type="entry name" value="EGF_Lam"/>
    <property type="match status" value="5"/>
</dbReference>
<dbReference type="CDD" id="cd00054">
    <property type="entry name" value="EGF_CA"/>
    <property type="match status" value="1"/>
</dbReference>